<dbReference type="PANTHER" id="PTHR31815:SF1">
    <property type="entry name" value="TRANSMEMBRANE PROTEIN 200C"/>
    <property type="match status" value="1"/>
</dbReference>
<evidence type="ECO:0000256" key="1">
    <source>
        <dbReference type="ARBA" id="ARBA00004141"/>
    </source>
</evidence>
<comment type="similarity">
    <text evidence="2">Belongs to the TMEM200 family.</text>
</comment>
<accession>A0A182JJP0</accession>
<evidence type="ECO:0000256" key="4">
    <source>
        <dbReference type="ARBA" id="ARBA00022989"/>
    </source>
</evidence>
<evidence type="ECO:0000256" key="3">
    <source>
        <dbReference type="ARBA" id="ARBA00022692"/>
    </source>
</evidence>
<evidence type="ECO:0000256" key="2">
    <source>
        <dbReference type="ARBA" id="ARBA00005308"/>
    </source>
</evidence>
<organism evidence="6">
    <name type="scientific">Anopheles atroparvus</name>
    <name type="common">European mosquito</name>
    <dbReference type="NCBI Taxonomy" id="41427"/>
    <lineage>
        <taxon>Eukaryota</taxon>
        <taxon>Metazoa</taxon>
        <taxon>Ecdysozoa</taxon>
        <taxon>Arthropoda</taxon>
        <taxon>Hexapoda</taxon>
        <taxon>Insecta</taxon>
        <taxon>Pterygota</taxon>
        <taxon>Neoptera</taxon>
        <taxon>Endopterygota</taxon>
        <taxon>Diptera</taxon>
        <taxon>Nematocera</taxon>
        <taxon>Culicoidea</taxon>
        <taxon>Culicidae</taxon>
        <taxon>Anophelinae</taxon>
        <taxon>Anopheles</taxon>
    </lineage>
</organism>
<dbReference type="AlphaFoldDB" id="A0A182JJP0"/>
<keyword evidence="4" id="KW-1133">Transmembrane helix</keyword>
<sequence length="96" mass="10364">MHARGGSQWQSRRKTSLGPLRRAHPASGATWNVQVVRGKMTSRCLWHACRALVLGMVLMFVGGAMATVGYYANNFPSLSDNNLSYVGPIIMGVGGK</sequence>
<dbReference type="EnsemblMetazoa" id="AATE019325-RA">
    <property type="protein sequence ID" value="AATE019325-PA.1"/>
    <property type="gene ID" value="AATE019325"/>
</dbReference>
<dbReference type="GO" id="GO:0016020">
    <property type="term" value="C:membrane"/>
    <property type="evidence" value="ECO:0007669"/>
    <property type="project" value="UniProtKB-SubCell"/>
</dbReference>
<dbReference type="VEuPathDB" id="VectorBase:AATE019325"/>
<keyword evidence="5" id="KW-0472">Membrane</keyword>
<keyword evidence="3" id="KW-0812">Transmembrane</keyword>
<reference evidence="6" key="1">
    <citation type="submission" date="2022-08" db="UniProtKB">
        <authorList>
            <consortium name="EnsemblMetazoa"/>
        </authorList>
    </citation>
    <scope>IDENTIFICATION</scope>
    <source>
        <strain evidence="6">EBRO</strain>
    </source>
</reference>
<evidence type="ECO:0000313" key="6">
    <source>
        <dbReference type="EnsemblMetazoa" id="AATE019325-PA.1"/>
    </source>
</evidence>
<protein>
    <submittedName>
        <fullName evidence="6">Uncharacterized protein</fullName>
    </submittedName>
</protein>
<comment type="subcellular location">
    <subcellularLocation>
        <location evidence="1">Membrane</location>
        <topology evidence="1">Multi-pass membrane protein</topology>
    </subcellularLocation>
</comment>
<proteinExistence type="inferred from homology"/>
<dbReference type="InterPro" id="IPR018787">
    <property type="entry name" value="DUF2371_TMEM200"/>
</dbReference>
<evidence type="ECO:0000256" key="5">
    <source>
        <dbReference type="ARBA" id="ARBA00023136"/>
    </source>
</evidence>
<dbReference type="PANTHER" id="PTHR31815">
    <property type="entry name" value="AGAP005329-PA"/>
    <property type="match status" value="1"/>
</dbReference>
<name>A0A182JJP0_ANOAO</name>